<dbReference type="InterPro" id="IPR025959">
    <property type="entry name" value="Winged_HTH_dom"/>
</dbReference>
<proteinExistence type="predicted"/>
<dbReference type="InterPro" id="IPR036388">
    <property type="entry name" value="WH-like_DNA-bd_sf"/>
</dbReference>
<evidence type="ECO:0000313" key="2">
    <source>
        <dbReference type="EMBL" id="KAG1795475.1"/>
    </source>
</evidence>
<gene>
    <name evidence="2" type="ORF">HD556DRAFT_1365530</name>
</gene>
<comment type="caution">
    <text evidence="2">The sequence shown here is derived from an EMBL/GenBank/DDBJ whole genome shotgun (WGS) entry which is preliminary data.</text>
</comment>
<dbReference type="SUPFAM" id="SSF46689">
    <property type="entry name" value="Homeodomain-like"/>
    <property type="match status" value="1"/>
</dbReference>
<accession>A0A9P7ASA4</accession>
<protein>
    <recommendedName>
        <fullName evidence="1">Winged helix-turn helix domain-containing protein</fullName>
    </recommendedName>
</protein>
<dbReference type="EMBL" id="JABBWE010000022">
    <property type="protein sequence ID" value="KAG1795475.1"/>
    <property type="molecule type" value="Genomic_DNA"/>
</dbReference>
<dbReference type="InterPro" id="IPR009057">
    <property type="entry name" value="Homeodomain-like_sf"/>
</dbReference>
<dbReference type="Gene3D" id="1.10.10.10">
    <property type="entry name" value="Winged helix-like DNA-binding domain superfamily/Winged helix DNA-binding domain"/>
    <property type="match status" value="1"/>
</dbReference>
<dbReference type="OrthoDB" id="2994945at2759"/>
<name>A0A9P7ASA4_9AGAM</name>
<evidence type="ECO:0000259" key="1">
    <source>
        <dbReference type="Pfam" id="PF13592"/>
    </source>
</evidence>
<dbReference type="PANTHER" id="PTHR48472:SF1">
    <property type="entry name" value="TC1-LIKE TRANSPOSASE DDE DOMAIN-CONTAINING PROTEIN"/>
    <property type="match status" value="1"/>
</dbReference>
<organism evidence="2 3">
    <name type="scientific">Suillus plorans</name>
    <dbReference type="NCBI Taxonomy" id="116603"/>
    <lineage>
        <taxon>Eukaryota</taxon>
        <taxon>Fungi</taxon>
        <taxon>Dikarya</taxon>
        <taxon>Basidiomycota</taxon>
        <taxon>Agaricomycotina</taxon>
        <taxon>Agaricomycetes</taxon>
        <taxon>Agaricomycetidae</taxon>
        <taxon>Boletales</taxon>
        <taxon>Suillineae</taxon>
        <taxon>Suillaceae</taxon>
        <taxon>Suillus</taxon>
    </lineage>
</organism>
<evidence type="ECO:0000313" key="3">
    <source>
        <dbReference type="Proteomes" id="UP000719766"/>
    </source>
</evidence>
<feature type="domain" description="Winged helix-turn helix" evidence="1">
    <location>
        <begin position="84"/>
        <end position="137"/>
    </location>
</feature>
<reference evidence="2" key="1">
    <citation type="journal article" date="2020" name="New Phytol.">
        <title>Comparative genomics reveals dynamic genome evolution in host specialist ectomycorrhizal fungi.</title>
        <authorList>
            <person name="Lofgren L.A."/>
            <person name="Nguyen N.H."/>
            <person name="Vilgalys R."/>
            <person name="Ruytinx J."/>
            <person name="Liao H.L."/>
            <person name="Branco S."/>
            <person name="Kuo A."/>
            <person name="LaButti K."/>
            <person name="Lipzen A."/>
            <person name="Andreopoulos W."/>
            <person name="Pangilinan J."/>
            <person name="Riley R."/>
            <person name="Hundley H."/>
            <person name="Na H."/>
            <person name="Barry K."/>
            <person name="Grigoriev I.V."/>
            <person name="Stajich J.E."/>
            <person name="Kennedy P.G."/>
        </authorList>
    </citation>
    <scope>NUCLEOTIDE SEQUENCE</scope>
    <source>
        <strain evidence="2">S12</strain>
    </source>
</reference>
<dbReference type="RefSeq" id="XP_041161348.1">
    <property type="nucleotide sequence ID" value="XM_041302769.1"/>
</dbReference>
<dbReference type="AlphaFoldDB" id="A0A9P7ASA4"/>
<sequence length="168" mass="19533">MDNRKISPDLKLAAIRLHERGILTTREILDCVGFSRRTFLRICKLYRETGDVVKLCSEYIGRPRALNLEDVAYLTELIAHRPDWFLDELVGLVQRNRFISLHYTTIHRELCRAGISLKKLRKVAKERNEDVRADFMRRMAHEFNGIIIIRAVNELGTLVLNFACAHDA</sequence>
<dbReference type="Pfam" id="PF13592">
    <property type="entry name" value="HTH_33"/>
    <property type="match status" value="1"/>
</dbReference>
<dbReference type="PANTHER" id="PTHR48472">
    <property type="entry name" value="TC1-LIKE TRANSPOSASE DDE DOMAIN-CONTAINING PROTEIN"/>
    <property type="match status" value="1"/>
</dbReference>
<dbReference type="Proteomes" id="UP000719766">
    <property type="component" value="Unassembled WGS sequence"/>
</dbReference>
<dbReference type="GeneID" id="64596533"/>
<keyword evidence="3" id="KW-1185">Reference proteome</keyword>